<keyword evidence="1" id="KW-0732">Signal</keyword>
<name>A0A934VQZ8_9BACT</name>
<dbReference type="InterPro" id="IPR036938">
    <property type="entry name" value="PAP2/HPO_sf"/>
</dbReference>
<dbReference type="Gene3D" id="1.10.606.20">
    <property type="match status" value="1"/>
</dbReference>
<protein>
    <submittedName>
        <fullName evidence="2">Vanadium-dependent haloperoxidase</fullName>
    </submittedName>
</protein>
<gene>
    <name evidence="2" type="ORF">JIN87_09105</name>
</gene>
<dbReference type="Proteomes" id="UP000617628">
    <property type="component" value="Unassembled WGS sequence"/>
</dbReference>
<proteinExistence type="predicted"/>
<reference evidence="2" key="1">
    <citation type="submission" date="2021-01" db="EMBL/GenBank/DDBJ databases">
        <title>Modified the classification status of verrucomicrobia.</title>
        <authorList>
            <person name="Feng X."/>
        </authorList>
    </citation>
    <scope>NUCLEOTIDE SEQUENCE</scope>
    <source>
        <strain evidence="2">KCTC 13126</strain>
    </source>
</reference>
<dbReference type="PANTHER" id="PTHR34599:SF1">
    <property type="entry name" value="PHOSPHATIDIC ACID PHOSPHATASE TYPE 2_HALOPEROXIDASE DOMAIN-CONTAINING PROTEIN"/>
    <property type="match status" value="1"/>
</dbReference>
<dbReference type="InterPro" id="IPR052559">
    <property type="entry name" value="V-haloperoxidase"/>
</dbReference>
<evidence type="ECO:0000313" key="3">
    <source>
        <dbReference type="Proteomes" id="UP000617628"/>
    </source>
</evidence>
<comment type="caution">
    <text evidence="2">The sequence shown here is derived from an EMBL/GenBank/DDBJ whole genome shotgun (WGS) entry which is preliminary data.</text>
</comment>
<accession>A0A934VQZ8</accession>
<feature type="signal peptide" evidence="1">
    <location>
        <begin position="1"/>
        <end position="27"/>
    </location>
</feature>
<dbReference type="CDD" id="cd03398">
    <property type="entry name" value="PAP2_haloperoxidase"/>
    <property type="match status" value="1"/>
</dbReference>
<dbReference type="EMBL" id="JAENIL010000014">
    <property type="protein sequence ID" value="MBK1877024.1"/>
    <property type="molecule type" value="Genomic_DNA"/>
</dbReference>
<organism evidence="2 3">
    <name type="scientific">Pelagicoccus mobilis</name>
    <dbReference type="NCBI Taxonomy" id="415221"/>
    <lineage>
        <taxon>Bacteria</taxon>
        <taxon>Pseudomonadati</taxon>
        <taxon>Verrucomicrobiota</taxon>
        <taxon>Opitutia</taxon>
        <taxon>Puniceicoccales</taxon>
        <taxon>Pelagicoccaceae</taxon>
        <taxon>Pelagicoccus</taxon>
    </lineage>
</organism>
<dbReference type="RefSeq" id="WP_200355241.1">
    <property type="nucleotide sequence ID" value="NZ_JAENIL010000014.1"/>
</dbReference>
<dbReference type="AlphaFoldDB" id="A0A934VQZ8"/>
<evidence type="ECO:0000313" key="2">
    <source>
        <dbReference type="EMBL" id="MBK1877024.1"/>
    </source>
</evidence>
<dbReference type="PANTHER" id="PTHR34599">
    <property type="entry name" value="PEROXIDASE-RELATED"/>
    <property type="match status" value="1"/>
</dbReference>
<dbReference type="SUPFAM" id="SSF48317">
    <property type="entry name" value="Acid phosphatase/Vanadium-dependent haloperoxidase"/>
    <property type="match status" value="1"/>
</dbReference>
<sequence length="430" mass="47999">MKFSAFSNTLSKSVFALLIVVSNPLKAETETQSLFAWTPVLANAIQTSTISPCLASRNLAIIYTSAFESANARQPRYQSYLSDIPKLEGEIDSSYASLSAIAFAAKTLFPSQRAHFQELQVQQEVTIGAKLVPETRIRSKKFGEEIAKQMISIREDDGSTTPQTYFPKNEIGKWKRTPPNFRPPELSYWSGTRPFVIDSASQFRLPPPPSLDSKEYAKAYNEVKEIGAIDSKTRTADQTEIAKFWSCFSYTSTPAGHWFEIATKVAGKEQLDFLDTTRLLALINLSMADAGIACWDTKYTYESWRPIQAIRLADKDENPETKPDPKWDSLLEAPPHPEYTSGHGAFSGAGGRIMELLFEKESPYPFSTTSSGLPGVVRSFSSFSECTDEICDSRLFGGIHFQYSNLLGRDLGTQIADYVFERTLLPLEDN</sequence>
<feature type="chain" id="PRO_5037481361" evidence="1">
    <location>
        <begin position="28"/>
        <end position="430"/>
    </location>
</feature>
<keyword evidence="3" id="KW-1185">Reference proteome</keyword>
<evidence type="ECO:0000256" key="1">
    <source>
        <dbReference type="SAM" id="SignalP"/>
    </source>
</evidence>